<name>A0AB34QU53_BACPU</name>
<organism evidence="1 2">
    <name type="scientific">Bacillus pumilus</name>
    <name type="common">Bacillus mesentericus</name>
    <dbReference type="NCBI Taxonomy" id="1408"/>
    <lineage>
        <taxon>Bacteria</taxon>
        <taxon>Bacillati</taxon>
        <taxon>Bacillota</taxon>
        <taxon>Bacilli</taxon>
        <taxon>Bacillales</taxon>
        <taxon>Bacillaceae</taxon>
        <taxon>Bacillus</taxon>
    </lineage>
</organism>
<reference evidence="1 2" key="1">
    <citation type="submission" date="2014-12" db="EMBL/GenBank/DDBJ databases">
        <title>Draft Genome Sequences of Five Spore-Forming Food Isolates of Bacillus pumilus.</title>
        <authorList>
            <person name="de Jong A."/>
            <person name="van Heel A.J."/>
            <person name="Montalban-Lopez M."/>
            <person name="Krawczyk A.O."/>
            <person name="Berendsen E.M."/>
            <person name="Wells-Bennik M."/>
            <person name="Kuipers O.P."/>
        </authorList>
    </citation>
    <scope>NUCLEOTIDE SEQUENCE [LARGE SCALE GENOMIC DNA]</scope>
    <source>
        <strain evidence="1 2">B4127</strain>
    </source>
</reference>
<evidence type="ECO:0000313" key="1">
    <source>
        <dbReference type="EMBL" id="KIL13656.1"/>
    </source>
</evidence>
<comment type="caution">
    <text evidence="1">The sequence shown here is derived from an EMBL/GenBank/DDBJ whole genome shotgun (WGS) entry which is preliminary data.</text>
</comment>
<evidence type="ECO:0000313" key="2">
    <source>
        <dbReference type="Proteomes" id="UP000031978"/>
    </source>
</evidence>
<proteinExistence type="predicted"/>
<dbReference type="EMBL" id="JXCL01000038">
    <property type="protein sequence ID" value="KIL13656.1"/>
    <property type="molecule type" value="Genomic_DNA"/>
</dbReference>
<gene>
    <name evidence="1" type="ORF">B4127_0668</name>
</gene>
<sequence>MSVTDNSGIKALNLIFSSPQPSDKVIRLNDPFVASFKPVLACLFSALHKKTVNNSILVEKDCLQ</sequence>
<protein>
    <submittedName>
        <fullName evidence="1">Uncharacterized protein</fullName>
    </submittedName>
</protein>
<dbReference type="AlphaFoldDB" id="A0AB34QU53"/>
<dbReference type="Proteomes" id="UP000031978">
    <property type="component" value="Unassembled WGS sequence"/>
</dbReference>
<accession>A0AB34QU53</accession>